<keyword evidence="10" id="KW-1185">Reference proteome</keyword>
<evidence type="ECO:0000256" key="4">
    <source>
        <dbReference type="PROSITE-ProRule" id="PRU00322"/>
    </source>
</evidence>
<feature type="compositionally biased region" description="Basic and acidic residues" evidence="6">
    <location>
        <begin position="999"/>
        <end position="1008"/>
    </location>
</feature>
<evidence type="ECO:0000313" key="10">
    <source>
        <dbReference type="Proteomes" id="UP000792457"/>
    </source>
</evidence>
<dbReference type="PROSITE" id="PS01358">
    <property type="entry name" value="ZF_RANBP2_1"/>
    <property type="match status" value="1"/>
</dbReference>
<proteinExistence type="predicted"/>
<feature type="compositionally biased region" description="Gly residues" evidence="6">
    <location>
        <begin position="148"/>
        <end position="164"/>
    </location>
</feature>
<feature type="region of interest" description="Disordered" evidence="6">
    <location>
        <begin position="589"/>
        <end position="700"/>
    </location>
</feature>
<comment type="caution">
    <text evidence="9">The sequence shown here is derived from an EMBL/GenBank/DDBJ whole genome shotgun (WGS) entry which is preliminary data.</text>
</comment>
<feature type="region of interest" description="Disordered" evidence="6">
    <location>
        <begin position="543"/>
        <end position="564"/>
    </location>
</feature>
<feature type="region of interest" description="Disordered" evidence="6">
    <location>
        <begin position="144"/>
        <end position="192"/>
    </location>
</feature>
<gene>
    <name evidence="9" type="ORF">J437_LFUL013166</name>
</gene>
<feature type="region of interest" description="Disordered" evidence="6">
    <location>
        <begin position="326"/>
        <end position="497"/>
    </location>
</feature>
<feature type="compositionally biased region" description="Basic and acidic residues" evidence="6">
    <location>
        <begin position="49"/>
        <end position="76"/>
    </location>
</feature>
<feature type="compositionally biased region" description="Polar residues" evidence="6">
    <location>
        <begin position="1161"/>
        <end position="1173"/>
    </location>
</feature>
<dbReference type="SUPFAM" id="SSF54236">
    <property type="entry name" value="Ubiquitin-like"/>
    <property type="match status" value="1"/>
</dbReference>
<feature type="compositionally biased region" description="Basic and acidic residues" evidence="6">
    <location>
        <begin position="684"/>
        <end position="700"/>
    </location>
</feature>
<feature type="compositionally biased region" description="Acidic residues" evidence="6">
    <location>
        <begin position="654"/>
        <end position="663"/>
    </location>
</feature>
<keyword evidence="5" id="KW-0175">Coiled coil</keyword>
<dbReference type="PROSITE" id="PS50053">
    <property type="entry name" value="UBIQUITIN_2"/>
    <property type="match status" value="1"/>
</dbReference>
<evidence type="ECO:0000256" key="5">
    <source>
        <dbReference type="SAM" id="Coils"/>
    </source>
</evidence>
<accession>A0A8K0KDY4</accession>
<feature type="region of interest" description="Disordered" evidence="6">
    <location>
        <begin position="856"/>
        <end position="904"/>
    </location>
</feature>
<feature type="compositionally biased region" description="Acidic residues" evidence="6">
    <location>
        <begin position="337"/>
        <end position="347"/>
    </location>
</feature>
<dbReference type="PROSITE" id="PS50199">
    <property type="entry name" value="ZF_RANBP2_2"/>
    <property type="match status" value="1"/>
</dbReference>
<sequence length="1681" mass="184024">MLDGGETPWLKELEEEFREVRQETLKRIKDKEERKLKNEAGKEAGSNGVEKEKELVTPTDIPKEESLIEAQKDKKPLPPVNDEDEVNGVYQWYDAIDHTVGESQGPVVEHLYEEVGGKSLGRDEIVKHPLTVPRKGRRREFRRIGTSDGRGGAAMTGVGAGGPMGQVERESGRVGGLSSVEEGEGSYGTNSTQRRSGFFSFLRWFKKGKEEHTECNKDCEKEEVEKEEEFDEVLDLPASPRLHSKFGTWSSVDTLASTSSFAFVQPTDYLNRRVNHVELGIEPGPDTDTYRHRLKIRERSRHLDQDLTLRRKYRLHDFEVEPTPEQKRKILQLPGDVIEDEEEEGEDVGIPTLGKRSNSTSRKGTVSSHTSSFGRKKRRAPLPPGFDLSLPNTLEHPSKSGEKTGCGSQNSRHRRSASESRTRSGYCHVKGKRRAPPPPKSHSPAFSPTVALPEPSRGPKTQSVSVSCTPPTSPRYGSFGKRKRAAPPPPVNVSVREDKEVQAADGLMSGRGEGSHLSPEERRRLIANIVMLRAHAEKGKISMGNTRGMVSPPGSPRTGEGQAQSVRHDYLRIEKGQLLTTVEKVNEGVMGNSASEQKATLSPRPWYKRKSVLRDSPSSSKKDSFHSPTPSFFKSLEKRKPWKKKEGDEAGGLGDDEEDDDWMPEVGYRRPGGIFSATSSTEVTIKHEEEEVSGDDHTEQIKRRSQVISMLANISELDREAAAIVNEERKKEREVASAEDEKFYAEPELPPVLAAAWSGGVAIPAAPTASTSNNEENQSLQPKGNAKHLISLFNSISGVSNVSSSSENKVTSFISVLKEDVIEEQVSEEEEAERKRSTAETVQALVLDANRARLNGRRNIGRNGNNSSGGDKIEVGAGNSVNSEVENSESKSEEASGPAKEDPPQVWVCTRCTLENPKWRLTCDACNMWRPSGGWQGRRGSGDSEVKNKVENLEKENASKGSSKSSGSNINWEAELKKYFPNQDPMKGESKTVIASKTNDTKESEMPDKASVSTVGLKDDKSQEKAVASPSNVPAVQKKFVVPNFIGGVGVKQKIESSKEKPVIERIGNCIEKDEKDMKADLYEVRKARLAFFSVDREESQEKPNAKEVEFGESPSSPKSCNKMEKKEAHEKKAIEKNTSPTTANVNHDGSLEAKKKVNQKPASVSVDTLSKSKQNIDGEEKQKLRDMLKEMKNSLPHSHRSKGAIKKVITDARSIVEEVPPPPPQRSDSAVEAYLITTETVYENIKIRPQPLPPGTKVSSSAQTSSAIVRKVTPSKALLLNSSSVEKAPYPSSPSAPSLSTINKGEALIKDGILYTSLKRKVIGAGTFELIQAGDFASIEATKTGGSGGPVHLYANLPPPGRVRASGAIRQVQKSSEGIPPAGPFPSRQQEISGKNADQGRAVAVKAETPLPPTSSPNLPDNSKEVDEAKAEEDRLTAQLTLPKGLAKFKGRGEDALLCGASLVHEEEGNLTDLEASGRLNPDTLAVARLLRRLEAAIAGGQHESAAVLARQLARLKINCSVTRHANNRRSLMGSPRESSVEGGPSSAASSTSGSTKITIDMYVEDKVSHLGPIPVVVSTSMTVKELKTRVEQDFEIPVNVQRWIIGRRLASDDSLTLLQHDVTSNGTPVFLYLVAPGEHNIKVSNSCSPNQLDHISFAHFATSLIPRAWYDSGFMCYKV</sequence>
<evidence type="ECO:0000256" key="2">
    <source>
        <dbReference type="ARBA" id="ARBA00022771"/>
    </source>
</evidence>
<keyword evidence="2 4" id="KW-0863">Zinc-finger</keyword>
<evidence type="ECO:0000259" key="7">
    <source>
        <dbReference type="PROSITE" id="PS50053"/>
    </source>
</evidence>
<feature type="compositionally biased region" description="Polar residues" evidence="6">
    <location>
        <begin position="355"/>
        <end position="373"/>
    </location>
</feature>
<evidence type="ECO:0000313" key="9">
    <source>
        <dbReference type="EMBL" id="KAG8233386.1"/>
    </source>
</evidence>
<keyword evidence="3" id="KW-0862">Zinc</keyword>
<name>A0A8K0KDY4_LADFU</name>
<feature type="region of interest" description="Disordered" evidence="6">
    <location>
        <begin position="1096"/>
        <end position="1173"/>
    </location>
</feature>
<dbReference type="Gene3D" id="3.10.20.90">
    <property type="entry name" value="Phosphatidylinositol 3-kinase Catalytic Subunit, Chain A, domain 1"/>
    <property type="match status" value="1"/>
</dbReference>
<feature type="compositionally biased region" description="Basic and acidic residues" evidence="6">
    <location>
        <begin position="1122"/>
        <end position="1136"/>
    </location>
</feature>
<reference evidence="9" key="1">
    <citation type="submission" date="2013-04" db="EMBL/GenBank/DDBJ databases">
        <authorList>
            <person name="Qu J."/>
            <person name="Murali S.C."/>
            <person name="Bandaranaike D."/>
            <person name="Bellair M."/>
            <person name="Blankenburg K."/>
            <person name="Chao H."/>
            <person name="Dinh H."/>
            <person name="Doddapaneni H."/>
            <person name="Downs B."/>
            <person name="Dugan-Rocha S."/>
            <person name="Elkadiri S."/>
            <person name="Gnanaolivu R.D."/>
            <person name="Hernandez B."/>
            <person name="Javaid M."/>
            <person name="Jayaseelan J.C."/>
            <person name="Lee S."/>
            <person name="Li M."/>
            <person name="Ming W."/>
            <person name="Munidasa M."/>
            <person name="Muniz J."/>
            <person name="Nguyen L."/>
            <person name="Ongeri F."/>
            <person name="Osuji N."/>
            <person name="Pu L.-L."/>
            <person name="Puazo M."/>
            <person name="Qu C."/>
            <person name="Quiroz J."/>
            <person name="Raj R."/>
            <person name="Weissenberger G."/>
            <person name="Xin Y."/>
            <person name="Zou X."/>
            <person name="Han Y."/>
            <person name="Richards S."/>
            <person name="Worley K."/>
            <person name="Muzny D."/>
            <person name="Gibbs R."/>
        </authorList>
    </citation>
    <scope>NUCLEOTIDE SEQUENCE</scope>
    <source>
        <strain evidence="9">Sampled in the wild</strain>
    </source>
</reference>
<dbReference type="OrthoDB" id="261960at2759"/>
<evidence type="ECO:0000256" key="6">
    <source>
        <dbReference type="SAM" id="MobiDB-lite"/>
    </source>
</evidence>
<feature type="compositionally biased region" description="Low complexity" evidence="6">
    <location>
        <begin position="861"/>
        <end position="870"/>
    </location>
</feature>
<organism evidence="9 10">
    <name type="scientific">Ladona fulva</name>
    <name type="common">Scarce chaser dragonfly</name>
    <name type="synonym">Libellula fulva</name>
    <dbReference type="NCBI Taxonomy" id="123851"/>
    <lineage>
        <taxon>Eukaryota</taxon>
        <taxon>Metazoa</taxon>
        <taxon>Ecdysozoa</taxon>
        <taxon>Arthropoda</taxon>
        <taxon>Hexapoda</taxon>
        <taxon>Insecta</taxon>
        <taxon>Pterygota</taxon>
        <taxon>Palaeoptera</taxon>
        <taxon>Odonata</taxon>
        <taxon>Epiprocta</taxon>
        <taxon>Anisoptera</taxon>
        <taxon>Libelluloidea</taxon>
        <taxon>Libellulidae</taxon>
        <taxon>Ladona</taxon>
    </lineage>
</organism>
<feature type="compositionally biased region" description="Basic and acidic residues" evidence="6">
    <location>
        <begin position="1096"/>
        <end position="1110"/>
    </location>
</feature>
<feature type="coiled-coil region" evidence="5">
    <location>
        <begin position="714"/>
        <end position="741"/>
    </location>
</feature>
<feature type="region of interest" description="Disordered" evidence="6">
    <location>
        <begin position="996"/>
        <end position="1018"/>
    </location>
</feature>
<protein>
    <recommendedName>
        <fullName evidence="11">RanBP-type and C3HC4-type zinc finger-containing protein 1</fullName>
    </recommendedName>
</protein>
<dbReference type="InterPro" id="IPR001876">
    <property type="entry name" value="Znf_RanBP2"/>
</dbReference>
<feature type="compositionally biased region" description="Basic and acidic residues" evidence="6">
    <location>
        <begin position="28"/>
        <end position="42"/>
    </location>
</feature>
<feature type="compositionally biased region" description="Basic and acidic residues" evidence="6">
    <location>
        <begin position="1423"/>
        <end position="1433"/>
    </location>
</feature>
<dbReference type="InterPro" id="IPR000626">
    <property type="entry name" value="Ubiquitin-like_dom"/>
</dbReference>
<feature type="region of interest" description="Disordered" evidence="6">
    <location>
        <begin position="28"/>
        <end position="83"/>
    </location>
</feature>
<evidence type="ECO:0008006" key="11">
    <source>
        <dbReference type="Google" id="ProtNLM"/>
    </source>
</evidence>
<keyword evidence="1" id="KW-0479">Metal-binding</keyword>
<reference evidence="9" key="2">
    <citation type="submission" date="2017-10" db="EMBL/GenBank/DDBJ databases">
        <title>Ladona fulva Genome sequencing and assembly.</title>
        <authorList>
            <person name="Murali S."/>
            <person name="Richards S."/>
            <person name="Bandaranaike D."/>
            <person name="Bellair M."/>
            <person name="Blankenburg K."/>
            <person name="Chao H."/>
            <person name="Dinh H."/>
            <person name="Doddapaneni H."/>
            <person name="Dugan-Rocha S."/>
            <person name="Elkadiri S."/>
            <person name="Gnanaolivu R."/>
            <person name="Hernandez B."/>
            <person name="Skinner E."/>
            <person name="Javaid M."/>
            <person name="Lee S."/>
            <person name="Li M."/>
            <person name="Ming W."/>
            <person name="Munidasa M."/>
            <person name="Muniz J."/>
            <person name="Nguyen L."/>
            <person name="Hughes D."/>
            <person name="Osuji N."/>
            <person name="Pu L.-L."/>
            <person name="Puazo M."/>
            <person name="Qu C."/>
            <person name="Quiroz J."/>
            <person name="Raj R."/>
            <person name="Weissenberger G."/>
            <person name="Xin Y."/>
            <person name="Zou X."/>
            <person name="Han Y."/>
            <person name="Worley K."/>
            <person name="Muzny D."/>
            <person name="Gibbs R."/>
        </authorList>
    </citation>
    <scope>NUCLEOTIDE SEQUENCE</scope>
    <source>
        <strain evidence="9">Sampled in the wild</strain>
    </source>
</reference>
<evidence type="ECO:0000259" key="8">
    <source>
        <dbReference type="PROSITE" id="PS50199"/>
    </source>
</evidence>
<feature type="compositionally biased region" description="Low complexity" evidence="6">
    <location>
        <begin position="1544"/>
        <end position="1556"/>
    </location>
</feature>
<evidence type="ECO:0000256" key="3">
    <source>
        <dbReference type="ARBA" id="ARBA00022833"/>
    </source>
</evidence>
<feature type="domain" description="RanBP2-type" evidence="8">
    <location>
        <begin position="900"/>
        <end position="932"/>
    </location>
</feature>
<dbReference type="EMBL" id="KZ308714">
    <property type="protein sequence ID" value="KAG8233386.1"/>
    <property type="molecule type" value="Genomic_DNA"/>
</dbReference>
<feature type="domain" description="Ubiquitin-like" evidence="7">
    <location>
        <begin position="1559"/>
        <end position="1618"/>
    </location>
</feature>
<feature type="compositionally biased region" description="Basic and acidic residues" evidence="6">
    <location>
        <begin position="635"/>
        <end position="648"/>
    </location>
</feature>
<feature type="compositionally biased region" description="Basic and acidic residues" evidence="6">
    <location>
        <begin position="888"/>
        <end position="903"/>
    </location>
</feature>
<feature type="region of interest" description="Disordered" evidence="6">
    <location>
        <begin position="1374"/>
        <end position="1433"/>
    </location>
</feature>
<feature type="region of interest" description="Disordered" evidence="6">
    <location>
        <begin position="1528"/>
        <end position="1556"/>
    </location>
</feature>
<evidence type="ECO:0000256" key="1">
    <source>
        <dbReference type="ARBA" id="ARBA00022723"/>
    </source>
</evidence>
<dbReference type="Proteomes" id="UP000792457">
    <property type="component" value="Unassembled WGS sequence"/>
</dbReference>
<dbReference type="InterPro" id="IPR029071">
    <property type="entry name" value="Ubiquitin-like_domsf"/>
</dbReference>
<feature type="compositionally biased region" description="Polar residues" evidence="6">
    <location>
        <begin position="1138"/>
        <end position="1148"/>
    </location>
</feature>
<dbReference type="GO" id="GO:0008270">
    <property type="term" value="F:zinc ion binding"/>
    <property type="evidence" value="ECO:0007669"/>
    <property type="project" value="UniProtKB-KW"/>
</dbReference>